<dbReference type="EMBL" id="JAHXCT010000006">
    <property type="protein sequence ID" value="MBW4769775.1"/>
    <property type="molecule type" value="Genomic_DNA"/>
</dbReference>
<comment type="caution">
    <text evidence="1">The sequence shown here is derived from an EMBL/GenBank/DDBJ whole genome shotgun (WGS) entry which is preliminary data.</text>
</comment>
<dbReference type="Pfam" id="PF05704">
    <property type="entry name" value="Caps_synth"/>
    <property type="match status" value="1"/>
</dbReference>
<organism evidence="1 2">
    <name type="scientific">Hoylesella nanceiensis</name>
    <dbReference type="NCBI Taxonomy" id="425941"/>
    <lineage>
        <taxon>Bacteria</taxon>
        <taxon>Pseudomonadati</taxon>
        <taxon>Bacteroidota</taxon>
        <taxon>Bacteroidia</taxon>
        <taxon>Bacteroidales</taxon>
        <taxon>Prevotellaceae</taxon>
        <taxon>Hoylesella</taxon>
    </lineage>
</organism>
<dbReference type="Proteomes" id="UP000788426">
    <property type="component" value="Unassembled WGS sequence"/>
</dbReference>
<name>A0ABS6YDY5_9BACT</name>
<accession>A0ABS6YDY5</accession>
<protein>
    <submittedName>
        <fullName evidence="1">Capsular polysaccharide synthesis protein</fullName>
    </submittedName>
</protein>
<sequence length="285" mass="33613">MIKKILATCFGKAYYNAACTYRQIKTFLYSIVKPYQYKAERYQNTFLKNSSSIEERNLMNEKVDRVIYIFWTGDNEITPNRLKGIESLQKNSGVKVQLITPKNLNDYIVKDDPLPEAYNDLSLVHKADYLRTYFMYHHGGGYADIKMHKNSWKEAFDQLENSDAYALGYKEVGWWGVANQTITEEPLKGDLNNYWRYLIGNCAYICRPYTKFTAEWYAETKRRVLEKANLLKENSASNDNPFNTNKNYPIDWSYILGAVFHPLCLKYNKRLLYNNNIKPIFKDYR</sequence>
<reference evidence="1 2" key="1">
    <citation type="submission" date="2021-07" db="EMBL/GenBank/DDBJ databases">
        <title>Genomic diversity and antimicrobial resistance of Prevotella spp. isolated from chronic lung disease airways.</title>
        <authorList>
            <person name="Webb K.A."/>
            <person name="Olagoke O.S."/>
            <person name="Baird T."/>
            <person name="Neill J."/>
            <person name="Pham A."/>
            <person name="Wells T.J."/>
            <person name="Ramsay K.A."/>
            <person name="Bell S.C."/>
            <person name="Sarovich D.S."/>
            <person name="Price E.P."/>
        </authorList>
    </citation>
    <scope>NUCLEOTIDE SEQUENCE [LARGE SCALE GENOMIC DNA]</scope>
    <source>
        <strain evidence="1 2">SCHI0011.S.12</strain>
    </source>
</reference>
<dbReference type="RefSeq" id="WP_219481856.1">
    <property type="nucleotide sequence ID" value="NZ_CAURBD010000004.1"/>
</dbReference>
<dbReference type="InterPro" id="IPR008441">
    <property type="entry name" value="AfumC-like_glycosyl_Trfase"/>
</dbReference>
<proteinExistence type="predicted"/>
<gene>
    <name evidence="1" type="ORF">KZO38_08395</name>
</gene>
<evidence type="ECO:0000313" key="2">
    <source>
        <dbReference type="Proteomes" id="UP000788426"/>
    </source>
</evidence>
<evidence type="ECO:0000313" key="1">
    <source>
        <dbReference type="EMBL" id="MBW4769775.1"/>
    </source>
</evidence>
<keyword evidence="2" id="KW-1185">Reference proteome</keyword>